<dbReference type="RefSeq" id="WP_254011477.1">
    <property type="nucleotide sequence ID" value="NZ_JAMZMM010000068.1"/>
</dbReference>
<dbReference type="PROSITE" id="PS50110">
    <property type="entry name" value="RESPONSE_REGULATORY"/>
    <property type="match status" value="1"/>
</dbReference>
<dbReference type="AlphaFoldDB" id="A0AAE3GRL6"/>
<dbReference type="SMART" id="SM00448">
    <property type="entry name" value="REC"/>
    <property type="match status" value="1"/>
</dbReference>
<dbReference type="InterPro" id="IPR011006">
    <property type="entry name" value="CheY-like_superfamily"/>
</dbReference>
<organism evidence="4 5">
    <name type="scientific">Limnofasciculus baicalensis BBK-W-15</name>
    <dbReference type="NCBI Taxonomy" id="2699891"/>
    <lineage>
        <taxon>Bacteria</taxon>
        <taxon>Bacillati</taxon>
        <taxon>Cyanobacteriota</taxon>
        <taxon>Cyanophyceae</taxon>
        <taxon>Coleofasciculales</taxon>
        <taxon>Coleofasciculaceae</taxon>
        <taxon>Limnofasciculus</taxon>
        <taxon>Limnofasciculus baicalensis</taxon>
    </lineage>
</organism>
<dbReference type="EMBL" id="JAMZMM010000068">
    <property type="protein sequence ID" value="MCP2728682.1"/>
    <property type="molecule type" value="Genomic_DNA"/>
</dbReference>
<protein>
    <submittedName>
        <fullName evidence="4">Response regulator</fullName>
    </submittedName>
</protein>
<dbReference type="PANTHER" id="PTHR44591:SF3">
    <property type="entry name" value="RESPONSE REGULATORY DOMAIN-CONTAINING PROTEIN"/>
    <property type="match status" value="1"/>
</dbReference>
<dbReference type="Pfam" id="PF00072">
    <property type="entry name" value="Response_reg"/>
    <property type="match status" value="1"/>
</dbReference>
<dbReference type="PANTHER" id="PTHR44591">
    <property type="entry name" value="STRESS RESPONSE REGULATOR PROTEIN 1"/>
    <property type="match status" value="1"/>
</dbReference>
<dbReference type="InterPro" id="IPR001789">
    <property type="entry name" value="Sig_transdc_resp-reg_receiver"/>
</dbReference>
<dbReference type="Proteomes" id="UP001204953">
    <property type="component" value="Unassembled WGS sequence"/>
</dbReference>
<gene>
    <name evidence="4" type="ORF">NJ959_09385</name>
</gene>
<sequence length="136" mass="15315">MIIKQILIVDDEERLRELVQACLEDLGGWETITAGSGEECLKIVQQAKFDAIVLDVSMPGMDGFAVFEKLQANPMTQSIPVILLTARVLPKVPSLGRKIDYEFFSNIFSNIKRSKPTLPRFSCQFTQRFSAIDTMD</sequence>
<dbReference type="SUPFAM" id="SSF52172">
    <property type="entry name" value="CheY-like"/>
    <property type="match status" value="1"/>
</dbReference>
<proteinExistence type="predicted"/>
<feature type="modified residue" description="4-aspartylphosphate" evidence="2">
    <location>
        <position position="55"/>
    </location>
</feature>
<reference evidence="4" key="1">
    <citation type="submission" date="2022-06" db="EMBL/GenBank/DDBJ databases">
        <title>New cyanobacteria of genus Symplocastrum in benthos of Lake Baikal.</title>
        <authorList>
            <person name="Sorokovikova E."/>
            <person name="Tikhonova I."/>
            <person name="Krasnopeev A."/>
            <person name="Evseev P."/>
            <person name="Gladkikh A."/>
            <person name="Belykh O."/>
        </authorList>
    </citation>
    <scope>NUCLEOTIDE SEQUENCE</scope>
    <source>
        <strain evidence="4">BBK-W-15</strain>
    </source>
</reference>
<accession>A0AAE3GRL6</accession>
<dbReference type="InterPro" id="IPR050595">
    <property type="entry name" value="Bact_response_regulator"/>
</dbReference>
<evidence type="ECO:0000259" key="3">
    <source>
        <dbReference type="PROSITE" id="PS50110"/>
    </source>
</evidence>
<comment type="caution">
    <text evidence="4">The sequence shown here is derived from an EMBL/GenBank/DDBJ whole genome shotgun (WGS) entry which is preliminary data.</text>
</comment>
<keyword evidence="5" id="KW-1185">Reference proteome</keyword>
<evidence type="ECO:0000313" key="4">
    <source>
        <dbReference type="EMBL" id="MCP2728682.1"/>
    </source>
</evidence>
<dbReference type="GO" id="GO:0000160">
    <property type="term" value="P:phosphorelay signal transduction system"/>
    <property type="evidence" value="ECO:0007669"/>
    <property type="project" value="InterPro"/>
</dbReference>
<evidence type="ECO:0000256" key="1">
    <source>
        <dbReference type="ARBA" id="ARBA00022553"/>
    </source>
</evidence>
<evidence type="ECO:0000313" key="5">
    <source>
        <dbReference type="Proteomes" id="UP001204953"/>
    </source>
</evidence>
<feature type="domain" description="Response regulatory" evidence="3">
    <location>
        <begin position="5"/>
        <end position="130"/>
    </location>
</feature>
<dbReference type="Gene3D" id="3.40.50.2300">
    <property type="match status" value="1"/>
</dbReference>
<keyword evidence="1 2" id="KW-0597">Phosphoprotein</keyword>
<evidence type="ECO:0000256" key="2">
    <source>
        <dbReference type="PROSITE-ProRule" id="PRU00169"/>
    </source>
</evidence>
<name>A0AAE3GRL6_9CYAN</name>